<dbReference type="eggNOG" id="COG0607">
    <property type="taxonomic scope" value="Bacteria"/>
</dbReference>
<sequence length="107" mass="12127">MSRLSPAQLAQWLGDPRRESPLLLDVREEWEFEHVSLPESQHVPLAELPAMVHELDPEQPIVCICHHGVRSLRAVHFLAHHGFAEVHDLAGGIDAWAVQQDPTMARY</sequence>
<dbReference type="Proteomes" id="UP000011021">
    <property type="component" value="Unassembled WGS sequence"/>
</dbReference>
<evidence type="ECO:0000313" key="3">
    <source>
        <dbReference type="Proteomes" id="UP000011021"/>
    </source>
</evidence>
<dbReference type="HOGENOM" id="CLU_089574_13_3_4"/>
<dbReference type="PANTHER" id="PTHR43031">
    <property type="entry name" value="FAD-DEPENDENT OXIDOREDUCTASE"/>
    <property type="match status" value="1"/>
</dbReference>
<organism evidence="2 3">
    <name type="scientific">Lautropia mirabilis ATCC 51599</name>
    <dbReference type="NCBI Taxonomy" id="887898"/>
    <lineage>
        <taxon>Bacteria</taxon>
        <taxon>Pseudomonadati</taxon>
        <taxon>Pseudomonadota</taxon>
        <taxon>Betaproteobacteria</taxon>
        <taxon>Burkholderiales</taxon>
        <taxon>Burkholderiaceae</taxon>
        <taxon>Lautropia</taxon>
    </lineage>
</organism>
<name>E7RUA1_9BURK</name>
<keyword evidence="3" id="KW-1185">Reference proteome</keyword>
<dbReference type="InterPro" id="IPR036873">
    <property type="entry name" value="Rhodanese-like_dom_sf"/>
</dbReference>
<reference evidence="2 3" key="1">
    <citation type="submission" date="2010-12" db="EMBL/GenBank/DDBJ databases">
        <authorList>
            <person name="Muzny D."/>
            <person name="Qin X."/>
            <person name="Deng J."/>
            <person name="Jiang H."/>
            <person name="Liu Y."/>
            <person name="Qu J."/>
            <person name="Song X.-Z."/>
            <person name="Zhang L."/>
            <person name="Thornton R."/>
            <person name="Coyle M."/>
            <person name="Francisco L."/>
            <person name="Jackson L."/>
            <person name="Javaid M."/>
            <person name="Korchina V."/>
            <person name="Kovar C."/>
            <person name="Mata R."/>
            <person name="Mathew T."/>
            <person name="Ngo R."/>
            <person name="Nguyen L."/>
            <person name="Nguyen N."/>
            <person name="Okwuonu G."/>
            <person name="Ongeri F."/>
            <person name="Pham C."/>
            <person name="Simmons D."/>
            <person name="Wilczek-Boney K."/>
            <person name="Hale W."/>
            <person name="Jakkamsetti A."/>
            <person name="Pham P."/>
            <person name="Ruth R."/>
            <person name="San Lucas F."/>
            <person name="Warren J."/>
            <person name="Zhang J."/>
            <person name="Zhao Z."/>
            <person name="Zhou C."/>
            <person name="Zhu D."/>
            <person name="Lee S."/>
            <person name="Bess C."/>
            <person name="Blankenburg K."/>
            <person name="Forbes L."/>
            <person name="Fu Q."/>
            <person name="Gubbala S."/>
            <person name="Hirani K."/>
            <person name="Jayaseelan J.C."/>
            <person name="Lara F."/>
            <person name="Munidasa M."/>
            <person name="Palculict T."/>
            <person name="Patil S."/>
            <person name="Pu L.-L."/>
            <person name="Saada N."/>
            <person name="Tang L."/>
            <person name="Weissenberger G."/>
            <person name="Zhu Y."/>
            <person name="Hemphill L."/>
            <person name="Shang Y."/>
            <person name="Youmans B."/>
            <person name="Ayvaz T."/>
            <person name="Ross M."/>
            <person name="Santibanez J."/>
            <person name="Aqrawi P."/>
            <person name="Gross S."/>
            <person name="Joshi V."/>
            <person name="Fowler G."/>
            <person name="Nazareth L."/>
            <person name="Reid J."/>
            <person name="Worley K."/>
            <person name="Petrosino J."/>
            <person name="Highlander S."/>
            <person name="Gibbs R."/>
        </authorList>
    </citation>
    <scope>NUCLEOTIDE SEQUENCE [LARGE SCALE GENOMIC DNA]</scope>
    <source>
        <strain evidence="2 3">ATCC 51599</strain>
    </source>
</reference>
<evidence type="ECO:0000313" key="2">
    <source>
        <dbReference type="EMBL" id="EFV95884.1"/>
    </source>
</evidence>
<comment type="caution">
    <text evidence="2">The sequence shown here is derived from an EMBL/GenBank/DDBJ whole genome shotgun (WGS) entry which is preliminary data.</text>
</comment>
<dbReference type="InterPro" id="IPR001763">
    <property type="entry name" value="Rhodanese-like_dom"/>
</dbReference>
<gene>
    <name evidence="2" type="ORF">HMPREF0551_0067</name>
</gene>
<dbReference type="Gene3D" id="3.40.250.10">
    <property type="entry name" value="Rhodanese-like domain"/>
    <property type="match status" value="1"/>
</dbReference>
<dbReference type="SUPFAM" id="SSF52821">
    <property type="entry name" value="Rhodanese/Cell cycle control phosphatase"/>
    <property type="match status" value="1"/>
</dbReference>
<protein>
    <submittedName>
        <fullName evidence="2">Rhodanese-like protein</fullName>
    </submittedName>
</protein>
<dbReference type="EMBL" id="AEQP01000001">
    <property type="protein sequence ID" value="EFV95884.1"/>
    <property type="molecule type" value="Genomic_DNA"/>
</dbReference>
<evidence type="ECO:0000259" key="1">
    <source>
        <dbReference type="PROSITE" id="PS50206"/>
    </source>
</evidence>
<dbReference type="STRING" id="887898.HMPREF0551_0067"/>
<dbReference type="PROSITE" id="PS50206">
    <property type="entry name" value="RHODANESE_3"/>
    <property type="match status" value="1"/>
</dbReference>
<dbReference type="AlphaFoldDB" id="E7RUA1"/>
<dbReference type="InterPro" id="IPR050229">
    <property type="entry name" value="GlpE_sulfurtransferase"/>
</dbReference>
<dbReference type="RefSeq" id="WP_005671757.1">
    <property type="nucleotide sequence ID" value="NZ_CP146288.1"/>
</dbReference>
<dbReference type="PANTHER" id="PTHR43031:SF17">
    <property type="entry name" value="SULFURTRANSFERASE YTWF-RELATED"/>
    <property type="match status" value="1"/>
</dbReference>
<dbReference type="Pfam" id="PF00581">
    <property type="entry name" value="Rhodanese"/>
    <property type="match status" value="1"/>
</dbReference>
<proteinExistence type="predicted"/>
<dbReference type="SMART" id="SM00450">
    <property type="entry name" value="RHOD"/>
    <property type="match status" value="1"/>
</dbReference>
<feature type="domain" description="Rhodanese" evidence="1">
    <location>
        <begin position="17"/>
        <end position="105"/>
    </location>
</feature>
<accession>E7RUA1</accession>